<dbReference type="SUPFAM" id="SSF50939">
    <property type="entry name" value="Sialidases"/>
    <property type="match status" value="1"/>
</dbReference>
<comment type="caution">
    <text evidence="1">The sequence shown here is derived from an EMBL/GenBank/DDBJ whole genome shotgun (WGS) entry which is preliminary data.</text>
</comment>
<gene>
    <name evidence="1" type="ORF">B0I10_110106</name>
</gene>
<keyword evidence="2" id="KW-1185">Reference proteome</keyword>
<evidence type="ECO:0000313" key="2">
    <source>
        <dbReference type="Proteomes" id="UP000249518"/>
    </source>
</evidence>
<accession>A0A328WM03</accession>
<dbReference type="OrthoDB" id="1652165at2"/>
<dbReference type="NCBIfam" id="TIGR04131">
    <property type="entry name" value="Bac_Flav_CTERM"/>
    <property type="match status" value="1"/>
</dbReference>
<evidence type="ECO:0000313" key="1">
    <source>
        <dbReference type="EMBL" id="RAR47310.1"/>
    </source>
</evidence>
<dbReference type="InterPro" id="IPR026341">
    <property type="entry name" value="T9SS_type_B"/>
</dbReference>
<dbReference type="AlphaFoldDB" id="A0A328WM03"/>
<dbReference type="Pfam" id="PF13585">
    <property type="entry name" value="CHU_C"/>
    <property type="match status" value="1"/>
</dbReference>
<sequence length="1197" mass="132194">MKYFIITLLFCLIGSESYSQFTPRKFENNQGRIIVDSVEISNILSKRKYEIEYNKNFSKNTILAQNSYHLCRNGGFEEFELNGTVYTILGFEYSITNPLNPTECRTLQTDSDLKIPQYNPNFLNVMSTSVPSNYIDEFIGNINGFDQYVLKVNHKNSYNTSSVIQGKRFKTNNENLFKFNYKAVLQSINEPGHDNEQPFFKVRILKNNGTVVSEFCLIGDPNNCIFTQAPTLAGGSIVLYNSNWQSGILDISGLDNNEEFIVEFIGSRCGLGGHFGYVYIDDICLLQSSENLQGSIELNPLYKVCPTFPISVCGTFTLPNSGGISSSVASITLNVLNENNSVVYTNSNPTINLVNQTFCFDLVATNLPNITTGNYNVNVTINFTISDTNCDGTSFNSAFDDDANPGWDITFLNCNATCDFTVTPATLTSCDGNNDGKDFFNLELANSQLTSDSTGITFTYHSNYNGAFANTNPIATPTAYESYTAFIFVRLTKDATCFKIITIQLNVRNPQATISGILNVCSGSTVLTASSGGSYLWSNGATTQSTTVTSTGSYSVSVTDSFGCNSVATISILPNQTAVLPDLLITQPTCSTSTGSITVTSSASQISYDGGLTWSTNPQANNLSVGTYSVRIRTAAGCESFNSTVNIVPFFNTYPSLNFEQPTICGDLGTITITSSASEYSFDDGATWTTNNVLTNAIPGNYFIRTKDSQGCISNPNLVIIYAEFLNNPDYIFNHPYCGTLGSIIFTTEAAEYSIDAGANWQTSNEFLNLDIGSYVLKIKNDLGCTSPNDYVYLYNFEDTYTAFVIDHAGCNKYATLTITTFGEEYSFDGGATWTTNNTITNINGPLIFQVIAKKDNCFSIQSSANVYSSFLPLPIVTDFNSLVCDNFNNGTENIDLSQFNSQLTLDPSIMNFNYFTTLNGAMSNNFSDYIANYTAYNLTSTETSIYVKIIDSNSCFSIAKLDLTLILSPIINLEPLYYLCEDRTVTVTCNSVHDGYSWSTGETTNSIVINQPGIYTLTTTEFHGQIVCSSTQSFDIVLSNPATITYIETKDWTTSENIIQIDATGLGNYEYSLDDINFQDSNLFTNLLSGEYTVFVRDKNGCGTVDQEVFLLMYPLFFTPNGDGYNDKWKIKFSETEPNLTVKIFDRHGKFIKQLGANSEGWDGTFLGRDLPSSDYWFVVTRQNGTEYRGHFSLKR</sequence>
<dbReference type="EMBL" id="QLSV01000010">
    <property type="protein sequence ID" value="RAR47310.1"/>
    <property type="molecule type" value="Genomic_DNA"/>
</dbReference>
<protein>
    <submittedName>
        <fullName evidence="1">Gliding motility-associated-like protein</fullName>
    </submittedName>
</protein>
<organism evidence="1 2">
    <name type="scientific">Flavobacterium lacus</name>
    <dbReference type="NCBI Taxonomy" id="1353778"/>
    <lineage>
        <taxon>Bacteria</taxon>
        <taxon>Pseudomonadati</taxon>
        <taxon>Bacteroidota</taxon>
        <taxon>Flavobacteriia</taxon>
        <taxon>Flavobacteriales</taxon>
        <taxon>Flavobacteriaceae</taxon>
        <taxon>Flavobacterium</taxon>
    </lineage>
</organism>
<dbReference type="Proteomes" id="UP000249518">
    <property type="component" value="Unassembled WGS sequence"/>
</dbReference>
<name>A0A328WM03_9FLAO</name>
<dbReference type="InterPro" id="IPR036278">
    <property type="entry name" value="Sialidase_sf"/>
</dbReference>
<proteinExistence type="predicted"/>
<dbReference type="RefSeq" id="WP_146740348.1">
    <property type="nucleotide sequence ID" value="NZ_QLSV01000010.1"/>
</dbReference>
<reference evidence="1 2" key="1">
    <citation type="submission" date="2018-06" db="EMBL/GenBank/DDBJ databases">
        <title>Genomic Encyclopedia of Type Strains, Phase III (KMG-III): the genomes of soil and plant-associated and newly described type strains.</title>
        <authorList>
            <person name="Whitman W."/>
        </authorList>
    </citation>
    <scope>NUCLEOTIDE SEQUENCE [LARGE SCALE GENOMIC DNA]</scope>
    <source>
        <strain evidence="1 2">CGMCC 1.12504</strain>
    </source>
</reference>